<name>A0A1M7YRI0_9VIBR</name>
<sequence>MSGSSSCSVCASGLNGKLDELRALGERGELDEKQLICTFVCMCDVNALKTKAGRSLKQVCVDKGLDWTKKAGIGNNILPEVGYYMLKKPPMPLMVQDNGVDTSQPIRNFWHRMNRVRKILDGKKYKKYTLRIPDVVVTNQPGQIPTQDNIKKVYEIKFPPDDWGANQERDYRRIAGQKKKLVKLTPDSCDCQDKDKQPQTYPALEKAWKEDHQQQLNKAGNVLKDGAIVVGGAILTAALVLDDVVGGEADDVAIPGVVAAVSRAASRLLSVFSKPVAAAPVIAFP</sequence>
<proteinExistence type="predicted"/>
<organism evidence="1 2">
    <name type="scientific">Vibrio quintilis</name>
    <dbReference type="NCBI Taxonomy" id="1117707"/>
    <lineage>
        <taxon>Bacteria</taxon>
        <taxon>Pseudomonadati</taxon>
        <taxon>Pseudomonadota</taxon>
        <taxon>Gammaproteobacteria</taxon>
        <taxon>Vibrionales</taxon>
        <taxon>Vibrionaceae</taxon>
        <taxon>Vibrio</taxon>
    </lineage>
</organism>
<evidence type="ECO:0000313" key="1">
    <source>
        <dbReference type="EMBL" id="SHO55213.1"/>
    </source>
</evidence>
<gene>
    <name evidence="1" type="ORF">VQ7734_00932</name>
</gene>
<reference evidence="2" key="1">
    <citation type="submission" date="2016-12" db="EMBL/GenBank/DDBJ databases">
        <authorList>
            <person name="Rodrigo-Torres L."/>
            <person name="Arahal R.D."/>
            <person name="Lucena T."/>
        </authorList>
    </citation>
    <scope>NUCLEOTIDE SEQUENCE [LARGE SCALE GENOMIC DNA]</scope>
</reference>
<dbReference type="EMBL" id="FRFG01000012">
    <property type="protein sequence ID" value="SHO55213.1"/>
    <property type="molecule type" value="Genomic_DNA"/>
</dbReference>
<dbReference type="AlphaFoldDB" id="A0A1M7YRI0"/>
<keyword evidence="2" id="KW-1185">Reference proteome</keyword>
<dbReference type="STRING" id="1117707.VQ7734_00932"/>
<protein>
    <submittedName>
        <fullName evidence="1">Uncharacterized protein</fullName>
    </submittedName>
</protein>
<dbReference type="OrthoDB" id="6675421at2"/>
<evidence type="ECO:0000313" key="2">
    <source>
        <dbReference type="Proteomes" id="UP000184600"/>
    </source>
</evidence>
<dbReference type="RefSeq" id="WP_073580110.1">
    <property type="nucleotide sequence ID" value="NZ_AP024897.1"/>
</dbReference>
<dbReference type="Proteomes" id="UP000184600">
    <property type="component" value="Unassembled WGS sequence"/>
</dbReference>
<accession>A0A1M7YRI0</accession>